<evidence type="ECO:0000313" key="3">
    <source>
        <dbReference type="Proteomes" id="UP001500751"/>
    </source>
</evidence>
<evidence type="ECO:0000313" key="2">
    <source>
        <dbReference type="EMBL" id="GAA2034362.1"/>
    </source>
</evidence>
<dbReference type="Gene3D" id="3.30.530.20">
    <property type="match status" value="1"/>
</dbReference>
<dbReference type="Proteomes" id="UP001500751">
    <property type="component" value="Unassembled WGS sequence"/>
</dbReference>
<proteinExistence type="predicted"/>
<dbReference type="RefSeq" id="WP_344667014.1">
    <property type="nucleotide sequence ID" value="NZ_BAAAQN010000021.1"/>
</dbReference>
<dbReference type="EMBL" id="BAAAQN010000021">
    <property type="protein sequence ID" value="GAA2034362.1"/>
    <property type="molecule type" value="Genomic_DNA"/>
</dbReference>
<dbReference type="SUPFAM" id="SSF55961">
    <property type="entry name" value="Bet v1-like"/>
    <property type="match status" value="1"/>
</dbReference>
<keyword evidence="3" id="KW-1185">Reference proteome</keyword>
<accession>A0ABN2UCQ6</accession>
<reference evidence="2 3" key="1">
    <citation type="journal article" date="2019" name="Int. J. Syst. Evol. Microbiol.">
        <title>The Global Catalogue of Microorganisms (GCM) 10K type strain sequencing project: providing services to taxonomists for standard genome sequencing and annotation.</title>
        <authorList>
            <consortium name="The Broad Institute Genomics Platform"/>
            <consortium name="The Broad Institute Genome Sequencing Center for Infectious Disease"/>
            <person name="Wu L."/>
            <person name="Ma J."/>
        </authorList>
    </citation>
    <scope>NUCLEOTIDE SEQUENCE [LARGE SCALE GENOMIC DNA]</scope>
    <source>
        <strain evidence="2 3">JCM 16014</strain>
    </source>
</reference>
<evidence type="ECO:0000256" key="1">
    <source>
        <dbReference type="SAM" id="MobiDB-lite"/>
    </source>
</evidence>
<name>A0ABN2UCQ6_9ACTN</name>
<evidence type="ECO:0008006" key="4">
    <source>
        <dbReference type="Google" id="ProtNLM"/>
    </source>
</evidence>
<feature type="compositionally biased region" description="Low complexity" evidence="1">
    <location>
        <begin position="183"/>
        <end position="203"/>
    </location>
</feature>
<dbReference type="InterPro" id="IPR023393">
    <property type="entry name" value="START-like_dom_sf"/>
</dbReference>
<feature type="compositionally biased region" description="Basic and acidic residues" evidence="1">
    <location>
        <begin position="233"/>
        <end position="256"/>
    </location>
</feature>
<sequence length="304" mass="32105">MTFEVEVPLRHRTVWPAFTDPEKTARAVPGLIVDAVHPVPPAEGSDGVAGDVVAGRLRLRVGAGPGGAVITYRGTGCIASADATKGTLDIAVDAAQARGDGALAGYLRITLTPAGDAGERTLVSVVPELELSGRALEFAREDWHAAVSALAQTWVEALTADLVEDRPAAERAVAEPIAEARPIAEAEPVVEPEPIAEPGPVAESEPIAETEPSAGTDPVSEVPEPSQPLVVKPSDKSRESAREAVAEIAADSHSEDPLAPVWQGRYEKNRRLPLIAALALFLLIKRRRRQRADKAGADSSFRME</sequence>
<comment type="caution">
    <text evidence="2">The sequence shown here is derived from an EMBL/GenBank/DDBJ whole genome shotgun (WGS) entry which is preliminary data.</text>
</comment>
<protein>
    <recommendedName>
        <fullName evidence="4">Carbon monoxide dehydrogenase subunit G</fullName>
    </recommendedName>
</protein>
<organism evidence="2 3">
    <name type="scientific">Catenulispora yoronensis</name>
    <dbReference type="NCBI Taxonomy" id="450799"/>
    <lineage>
        <taxon>Bacteria</taxon>
        <taxon>Bacillati</taxon>
        <taxon>Actinomycetota</taxon>
        <taxon>Actinomycetes</taxon>
        <taxon>Catenulisporales</taxon>
        <taxon>Catenulisporaceae</taxon>
        <taxon>Catenulispora</taxon>
    </lineage>
</organism>
<gene>
    <name evidence="2" type="ORF">GCM10009839_38600</name>
</gene>
<feature type="region of interest" description="Disordered" evidence="1">
    <location>
        <begin position="183"/>
        <end position="256"/>
    </location>
</feature>